<gene>
    <name evidence="1" type="ORF">J2X06_002242</name>
</gene>
<evidence type="ECO:0000313" key="1">
    <source>
        <dbReference type="EMBL" id="MDR7135033.1"/>
    </source>
</evidence>
<organism evidence="1 2">
    <name type="scientific">Lysobacter niastensis</name>
    <dbReference type="NCBI Taxonomy" id="380629"/>
    <lineage>
        <taxon>Bacteria</taxon>
        <taxon>Pseudomonadati</taxon>
        <taxon>Pseudomonadota</taxon>
        <taxon>Gammaproteobacteria</taxon>
        <taxon>Lysobacterales</taxon>
        <taxon>Lysobacteraceae</taxon>
        <taxon>Lysobacter</taxon>
    </lineage>
</organism>
<dbReference type="RefSeq" id="WP_310062324.1">
    <property type="nucleotide sequence ID" value="NZ_JAVDVY010000002.1"/>
</dbReference>
<proteinExistence type="predicted"/>
<sequence length="80" mass="8976">MYKLRAETSQADTLRRKFHAEGHIEHTGVLAPELISDLYPDMRNIAVGVATSWGEQIAGRVEHAHQADYLRDNGVRYGQG</sequence>
<keyword evidence="2" id="KW-1185">Reference proteome</keyword>
<name>A0ABU1WBQ8_9GAMM</name>
<accession>A0ABU1WBQ8</accession>
<comment type="caution">
    <text evidence="1">The sequence shown here is derived from an EMBL/GenBank/DDBJ whole genome shotgun (WGS) entry which is preliminary data.</text>
</comment>
<protein>
    <submittedName>
        <fullName evidence="1">Uncharacterized protein</fullName>
    </submittedName>
</protein>
<evidence type="ECO:0000313" key="2">
    <source>
        <dbReference type="Proteomes" id="UP001251524"/>
    </source>
</evidence>
<dbReference type="Proteomes" id="UP001251524">
    <property type="component" value="Unassembled WGS sequence"/>
</dbReference>
<reference evidence="1 2" key="1">
    <citation type="submission" date="2023-07" db="EMBL/GenBank/DDBJ databases">
        <title>Sorghum-associated microbial communities from plants grown in Nebraska, USA.</title>
        <authorList>
            <person name="Schachtman D."/>
        </authorList>
    </citation>
    <scope>NUCLEOTIDE SEQUENCE [LARGE SCALE GENOMIC DNA]</scope>
    <source>
        <strain evidence="1 2">BE198</strain>
    </source>
</reference>
<dbReference type="EMBL" id="JAVDVY010000002">
    <property type="protein sequence ID" value="MDR7135033.1"/>
    <property type="molecule type" value="Genomic_DNA"/>
</dbReference>